<dbReference type="Proteomes" id="UP000246740">
    <property type="component" value="Unassembled WGS sequence"/>
</dbReference>
<evidence type="ECO:0000313" key="3">
    <source>
        <dbReference type="Proteomes" id="UP000246740"/>
    </source>
</evidence>
<keyword evidence="3" id="KW-1185">Reference proteome</keyword>
<reference evidence="2 3" key="1">
    <citation type="journal article" date="2018" name="Mol. Biol. Evol.">
        <title>Broad Genomic Sampling Reveals a Smut Pathogenic Ancestry of the Fungal Clade Ustilaginomycotina.</title>
        <authorList>
            <person name="Kijpornyongpan T."/>
            <person name="Mondo S.J."/>
            <person name="Barry K."/>
            <person name="Sandor L."/>
            <person name="Lee J."/>
            <person name="Lipzen A."/>
            <person name="Pangilinan J."/>
            <person name="LaButti K."/>
            <person name="Hainaut M."/>
            <person name="Henrissat B."/>
            <person name="Grigoriev I.V."/>
            <person name="Spatafora J.W."/>
            <person name="Aime M.C."/>
        </authorList>
    </citation>
    <scope>NUCLEOTIDE SEQUENCE [LARGE SCALE GENOMIC DNA]</scope>
    <source>
        <strain evidence="2 3">MCA 3645</strain>
    </source>
</reference>
<sequence>MPPSEPSQRCMSGWEARLISCHGRKTSEKSKIQLADLENLFPLVHSPAIGHDNAVPVVGDNCALDIQKVRLLGSYATIGAGDRTHMPLPVDSGLGSQQGPVSIVSTERDFQNWLVSDRVEGPQFVEGQGHLTGVVSQLHSITLPTNTDARAAVSVGLRRSQCSAPRFESDATRRLTIVRKRPPGLECSDLKSLQPARSSSRSGLSPSCHMLGKDVGDSTQYRKPTSNDKTDRCSLLTYESRVSATSQ</sequence>
<gene>
    <name evidence="2" type="ORF">BCV70DRAFT_207466</name>
</gene>
<feature type="compositionally biased region" description="Low complexity" evidence="1">
    <location>
        <begin position="198"/>
        <end position="207"/>
    </location>
</feature>
<dbReference type="EMBL" id="KZ819197">
    <property type="protein sequence ID" value="PWY98697.1"/>
    <property type="molecule type" value="Genomic_DNA"/>
</dbReference>
<protein>
    <submittedName>
        <fullName evidence="2">Uncharacterized protein</fullName>
    </submittedName>
</protein>
<name>A0A317XLF6_9BASI</name>
<accession>A0A317XLF6</accession>
<dbReference type="AlphaFoldDB" id="A0A317XLF6"/>
<dbReference type="InParanoid" id="A0A317XLF6"/>
<feature type="region of interest" description="Disordered" evidence="1">
    <location>
        <begin position="186"/>
        <end position="234"/>
    </location>
</feature>
<proteinExistence type="predicted"/>
<evidence type="ECO:0000256" key="1">
    <source>
        <dbReference type="SAM" id="MobiDB-lite"/>
    </source>
</evidence>
<organism evidence="2 3">
    <name type="scientific">Testicularia cyperi</name>
    <dbReference type="NCBI Taxonomy" id="1882483"/>
    <lineage>
        <taxon>Eukaryota</taxon>
        <taxon>Fungi</taxon>
        <taxon>Dikarya</taxon>
        <taxon>Basidiomycota</taxon>
        <taxon>Ustilaginomycotina</taxon>
        <taxon>Ustilaginomycetes</taxon>
        <taxon>Ustilaginales</taxon>
        <taxon>Anthracoideaceae</taxon>
        <taxon>Testicularia</taxon>
    </lineage>
</organism>
<evidence type="ECO:0000313" key="2">
    <source>
        <dbReference type="EMBL" id="PWY98697.1"/>
    </source>
</evidence>